<dbReference type="InterPro" id="IPR010247">
    <property type="entry name" value="HutG_amidohyd"/>
</dbReference>
<reference evidence="1 2" key="1">
    <citation type="submission" date="2017-08" db="EMBL/GenBank/DDBJ databases">
        <title>Infants hospitalized years apart are colonized by the same room-sourced microbial strains.</title>
        <authorList>
            <person name="Brooks B."/>
            <person name="Olm M.R."/>
            <person name="Firek B.A."/>
            <person name="Baker R."/>
            <person name="Thomas B.C."/>
            <person name="Morowitz M.J."/>
            <person name="Banfield J.F."/>
        </authorList>
    </citation>
    <scope>NUCLEOTIDE SEQUENCE [LARGE SCALE GENOMIC DNA]</scope>
    <source>
        <strain evidence="1">S2_005_001_R2_27</strain>
    </source>
</reference>
<dbReference type="InterPro" id="IPR007709">
    <property type="entry name" value="N-FG_amidohydro"/>
</dbReference>
<comment type="caution">
    <text evidence="1">The sequence shown here is derived from an EMBL/GenBank/DDBJ whole genome shotgun (WGS) entry which is preliminary data.</text>
</comment>
<accession>A0A2W5RBR2</accession>
<name>A0A2W5RBR2_ANCNO</name>
<dbReference type="AlphaFoldDB" id="A0A2W5RBR2"/>
<dbReference type="Pfam" id="PF05013">
    <property type="entry name" value="FGase"/>
    <property type="match status" value="1"/>
</dbReference>
<sequence length="272" mass="29456">MGHPDFLTVIRGTAPLVVSLPHTGTDLPAEIAGDLVSPWRARKDCDWWIEQLYDFAAGMGASVVRTSVSRTAIDVNRDPSGVSLYPGQATTELCPTTTFDGEPLYKEGRGPDVAARRAAYFDPYHAALAAEIEHARAVHGAVVLYDCHSIRSIIPRLFEGTLPDFNIGTNSGAACAPELQAQIEAICDATPFQRVSNGRFKGGYITRHYGQPEAGIHAVQMELACRAYLREPLGPVDESNWPTPYDPAYAAPVRAALIAIFEACLAFARSRA</sequence>
<protein>
    <submittedName>
        <fullName evidence="1">N-formylglutamate deformylase</fullName>
    </submittedName>
</protein>
<dbReference type="NCBIfam" id="TIGR02017">
    <property type="entry name" value="hutG_amidohyd"/>
    <property type="match status" value="1"/>
</dbReference>
<evidence type="ECO:0000313" key="1">
    <source>
        <dbReference type="EMBL" id="PZQ84275.1"/>
    </source>
</evidence>
<proteinExistence type="predicted"/>
<evidence type="ECO:0000313" key="2">
    <source>
        <dbReference type="Proteomes" id="UP000248887"/>
    </source>
</evidence>
<dbReference type="Proteomes" id="UP000248887">
    <property type="component" value="Unassembled WGS sequence"/>
</dbReference>
<organism evidence="1 2">
    <name type="scientific">Ancylobacter novellus</name>
    <name type="common">Thiobacillus novellus</name>
    <dbReference type="NCBI Taxonomy" id="921"/>
    <lineage>
        <taxon>Bacteria</taxon>
        <taxon>Pseudomonadati</taxon>
        <taxon>Pseudomonadota</taxon>
        <taxon>Alphaproteobacteria</taxon>
        <taxon>Hyphomicrobiales</taxon>
        <taxon>Xanthobacteraceae</taxon>
        <taxon>Ancylobacter</taxon>
    </lineage>
</organism>
<dbReference type="SUPFAM" id="SSF53187">
    <property type="entry name" value="Zn-dependent exopeptidases"/>
    <property type="match status" value="1"/>
</dbReference>
<dbReference type="Gene3D" id="3.40.630.40">
    <property type="entry name" value="Zn-dependent exopeptidases"/>
    <property type="match status" value="1"/>
</dbReference>
<gene>
    <name evidence="1" type="primary">hutG</name>
    <name evidence="1" type="ORF">DI549_05160</name>
</gene>
<dbReference type="EMBL" id="QFQD01000011">
    <property type="protein sequence ID" value="PZQ84275.1"/>
    <property type="molecule type" value="Genomic_DNA"/>
</dbReference>